<reference evidence="2 3" key="1">
    <citation type="journal article" date="2014" name="Genome Announc.">
        <title>Genome Sequence of a Promising Hydrogen-Producing Facultative Anaerobic Bacterium, Brevundimonas naejangsanensis Strain B1.</title>
        <authorList>
            <person name="Su H."/>
            <person name="Zhang T."/>
            <person name="Bao M."/>
            <person name="Jiang Y."/>
            <person name="Wang Y."/>
            <person name="Tan T."/>
        </authorList>
    </citation>
    <scope>NUCLEOTIDE SEQUENCE [LARGE SCALE GENOMIC DNA]</scope>
    <source>
        <strain evidence="2 3">B1</strain>
    </source>
</reference>
<dbReference type="STRING" id="588932.DA69_03125"/>
<dbReference type="RefSeq" id="WP_025977504.1">
    <property type="nucleotide sequence ID" value="NZ_CP015614.1"/>
</dbReference>
<keyword evidence="3" id="KW-1185">Reference proteome</keyword>
<dbReference type="OrthoDB" id="338827at2"/>
<accession>A0A172Y3U7</accession>
<dbReference type="KEGG" id="bne:DA69_03125"/>
<sequence length="381" mass="41058">MKPLRLLSLGLLLLIGAAGCSKPPAPAQPLAEPTYFEAANPKSLREWGMVQTSDGALVLGARVTPYDLTTPLFTDYAQKLRTIWMPPGVSADYTPDDALSFPVGTVITKTFFYPTGAKGRVLRQGDPRQFHDGDGLKLKQVRMIETRLLIRRPEGWTALTYLWNEAQTDAVLHRVGAAVPLTMTGSDGKDETFSYIVPNATQCSACHATNVATREIQPIGPKARLLNRDFAYSDRTENQLSRLTAMGYLKGVADPGQAPLQVSWTDAAASTEARTRAYLDVNCGHCHNPKGAAATSGLYLDAPSPLSGSAGLCKPPVAAGAGTGNLRFDIVPGKADESIMAYRMDSTHPAVMMPEIGRSTRHDEGVALIRSWIDSLEGSCR</sequence>
<proteinExistence type="predicted"/>
<feature type="chain" id="PRO_5008004220" description="Cytochrome c domain-containing protein" evidence="1">
    <location>
        <begin position="28"/>
        <end position="381"/>
    </location>
</feature>
<dbReference type="PROSITE" id="PS51257">
    <property type="entry name" value="PROKAR_LIPOPROTEIN"/>
    <property type="match status" value="1"/>
</dbReference>
<evidence type="ECO:0000256" key="1">
    <source>
        <dbReference type="SAM" id="SignalP"/>
    </source>
</evidence>
<organism evidence="2 3">
    <name type="scientific">Brevundimonas naejangsanensis</name>
    <dbReference type="NCBI Taxonomy" id="588932"/>
    <lineage>
        <taxon>Bacteria</taxon>
        <taxon>Pseudomonadati</taxon>
        <taxon>Pseudomonadota</taxon>
        <taxon>Alphaproteobacteria</taxon>
        <taxon>Caulobacterales</taxon>
        <taxon>Caulobacteraceae</taxon>
        <taxon>Brevundimonas</taxon>
    </lineage>
</organism>
<dbReference type="AlphaFoldDB" id="A0A172Y3U7"/>
<protein>
    <recommendedName>
        <fullName evidence="4">Cytochrome c domain-containing protein</fullName>
    </recommendedName>
</protein>
<dbReference type="Proteomes" id="UP000077603">
    <property type="component" value="Chromosome"/>
</dbReference>
<evidence type="ECO:0000313" key="3">
    <source>
        <dbReference type="Proteomes" id="UP000077603"/>
    </source>
</evidence>
<feature type="signal peptide" evidence="1">
    <location>
        <begin position="1"/>
        <end position="27"/>
    </location>
</feature>
<dbReference type="EMBL" id="CP015614">
    <property type="protein sequence ID" value="ANF53832.1"/>
    <property type="molecule type" value="Genomic_DNA"/>
</dbReference>
<dbReference type="eggNOG" id="COG5434">
    <property type="taxonomic scope" value="Bacteria"/>
</dbReference>
<dbReference type="NCBIfam" id="TIGR03806">
    <property type="entry name" value="chp_HNE_0200"/>
    <property type="match status" value="1"/>
</dbReference>
<evidence type="ECO:0000313" key="2">
    <source>
        <dbReference type="EMBL" id="ANF53832.1"/>
    </source>
</evidence>
<gene>
    <name evidence="2" type="ORF">DA69_03125</name>
</gene>
<keyword evidence="1" id="KW-0732">Signal</keyword>
<dbReference type="InterPro" id="IPR022269">
    <property type="entry name" value="SO_2930-like_C"/>
</dbReference>
<name>A0A172Y3U7_9CAUL</name>
<evidence type="ECO:0008006" key="4">
    <source>
        <dbReference type="Google" id="ProtNLM"/>
    </source>
</evidence>